<dbReference type="Pfam" id="PF01546">
    <property type="entry name" value="Peptidase_M20"/>
    <property type="match status" value="1"/>
</dbReference>
<dbReference type="Gene3D" id="3.30.70.360">
    <property type="match status" value="1"/>
</dbReference>
<reference evidence="4 5" key="1">
    <citation type="submission" date="2016-03" db="EMBL/GenBank/DDBJ databases">
        <title>Comparative genomics of Pseudogymnoascus destructans, the fungus causing white-nose syndrome of bats.</title>
        <authorList>
            <person name="Palmer J.M."/>
            <person name="Drees K.P."/>
            <person name="Foster J.T."/>
            <person name="Lindner D.L."/>
        </authorList>
    </citation>
    <scope>NUCLEOTIDE SEQUENCE [LARGE SCALE GENOMIC DNA]</scope>
    <source>
        <strain evidence="4 5">UAMH 10579</strain>
    </source>
</reference>
<protein>
    <recommendedName>
        <fullName evidence="2">Peptidase M20 domain-containing protein 2</fullName>
    </recommendedName>
</protein>
<evidence type="ECO:0000259" key="3">
    <source>
        <dbReference type="Pfam" id="PF07687"/>
    </source>
</evidence>
<accession>A0A1B8GIV9</accession>
<dbReference type="SUPFAM" id="SSF55031">
    <property type="entry name" value="Bacterial exopeptidase dimerisation domain"/>
    <property type="match status" value="1"/>
</dbReference>
<reference evidence="5" key="2">
    <citation type="journal article" date="2018" name="Nat. Commun.">
        <title>Extreme sensitivity to ultraviolet light in the fungal pathogen causing white-nose syndrome of bats.</title>
        <authorList>
            <person name="Palmer J.M."/>
            <person name="Drees K.P."/>
            <person name="Foster J.T."/>
            <person name="Lindner D.L."/>
        </authorList>
    </citation>
    <scope>NUCLEOTIDE SEQUENCE [LARGE SCALE GENOMIC DNA]</scope>
    <source>
        <strain evidence="5">UAMH 10579</strain>
    </source>
</reference>
<dbReference type="FunFam" id="3.30.70.360:FF:000004">
    <property type="entry name" value="Peptidase M20 domain-containing protein 2"/>
    <property type="match status" value="1"/>
</dbReference>
<sequence length="450" mass="48088">MQSVRDTETMKLVDSPIIEGTVGLRQSTVLSKDSSTITDTIINTINGYDFELRAINKKIFDNPELGYKEFQAHNNIVALLHSLGFEVTPHAFGVATSFSCEVGTGGRVVVYNAEYDALPGIGHACGHNLIATSSIASFLGLAAALKASNLPGRVRLYGTPAEEGGGGKLKLIDAGAYKDVDACLMVHPGPPRPAPKSHDGHGCCVPTGLSYGTSLANKKFNVTYTGRPAHAAMAPYQGRNALDAVVLSYNGVSMLRQQTRPYDRIHSVILDGGKVPNVITSFTKSEYYVRSATLKEATALEKRVKACLDGAATATGCEIEYEVENEYADLRPNRTICTLYAEAMSLPSINSPVTCDFSNTEPGPGSTDQGNVSYVVPSFHGGFAIPCPPGAYNHTPGFTACAGTDEAHDLAVVTSKGMAIAGWKVLSEEAVAEKIWEDFEKDRREVDVEL</sequence>
<dbReference type="InterPro" id="IPR002933">
    <property type="entry name" value="Peptidase_M20"/>
</dbReference>
<dbReference type="GO" id="GO:0016805">
    <property type="term" value="F:dipeptidase activity"/>
    <property type="evidence" value="ECO:0007669"/>
    <property type="project" value="InterPro"/>
</dbReference>
<dbReference type="GeneID" id="28839799"/>
<gene>
    <name evidence="4" type="ORF">VE01_06413</name>
</gene>
<proteinExistence type="inferred from homology"/>
<dbReference type="Pfam" id="PF07687">
    <property type="entry name" value="M20_dimer"/>
    <property type="match status" value="1"/>
</dbReference>
<organism evidence="4 5">
    <name type="scientific">Pseudogymnoascus verrucosus</name>
    <dbReference type="NCBI Taxonomy" id="342668"/>
    <lineage>
        <taxon>Eukaryota</taxon>
        <taxon>Fungi</taxon>
        <taxon>Dikarya</taxon>
        <taxon>Ascomycota</taxon>
        <taxon>Pezizomycotina</taxon>
        <taxon>Leotiomycetes</taxon>
        <taxon>Thelebolales</taxon>
        <taxon>Thelebolaceae</taxon>
        <taxon>Pseudogymnoascus</taxon>
    </lineage>
</organism>
<dbReference type="Gene3D" id="3.40.630.10">
    <property type="entry name" value="Zn peptidases"/>
    <property type="match status" value="1"/>
</dbReference>
<dbReference type="EMBL" id="KV460233">
    <property type="protein sequence ID" value="OBT95749.2"/>
    <property type="molecule type" value="Genomic_DNA"/>
</dbReference>
<dbReference type="RefSeq" id="XP_018129482.2">
    <property type="nucleotide sequence ID" value="XM_018275861.2"/>
</dbReference>
<dbReference type="PANTHER" id="PTHR30575:SF0">
    <property type="entry name" value="XAA-ARG DIPEPTIDASE"/>
    <property type="match status" value="1"/>
</dbReference>
<dbReference type="InterPro" id="IPR017439">
    <property type="entry name" value="Amidohydrolase"/>
</dbReference>
<evidence type="ECO:0000256" key="1">
    <source>
        <dbReference type="ARBA" id="ARBA00006247"/>
    </source>
</evidence>
<comment type="similarity">
    <text evidence="1 2">Belongs to the peptidase M20A family.</text>
</comment>
<dbReference type="PIRSF" id="PIRSF037226">
    <property type="entry name" value="Amidohydrolase_ACY1L2_prd"/>
    <property type="match status" value="1"/>
</dbReference>
<evidence type="ECO:0000313" key="4">
    <source>
        <dbReference type="EMBL" id="OBT95749.2"/>
    </source>
</evidence>
<keyword evidence="5" id="KW-1185">Reference proteome</keyword>
<dbReference type="CDD" id="cd05672">
    <property type="entry name" value="M20_ACY1L2-like"/>
    <property type="match status" value="1"/>
</dbReference>
<dbReference type="NCBIfam" id="TIGR01891">
    <property type="entry name" value="amidohydrolases"/>
    <property type="match status" value="1"/>
</dbReference>
<dbReference type="InterPro" id="IPR052030">
    <property type="entry name" value="Peptidase_M20/M20A_hydrolases"/>
</dbReference>
<dbReference type="AlphaFoldDB" id="A0A1B8GIV9"/>
<dbReference type="Proteomes" id="UP000091956">
    <property type="component" value="Unassembled WGS sequence"/>
</dbReference>
<evidence type="ECO:0000313" key="5">
    <source>
        <dbReference type="Proteomes" id="UP000091956"/>
    </source>
</evidence>
<dbReference type="InterPro" id="IPR017144">
    <property type="entry name" value="Xaa-Arg_dipeptidase"/>
</dbReference>
<dbReference type="SUPFAM" id="SSF53187">
    <property type="entry name" value="Zn-dependent exopeptidases"/>
    <property type="match status" value="1"/>
</dbReference>
<dbReference type="PANTHER" id="PTHR30575">
    <property type="entry name" value="PEPTIDASE M20"/>
    <property type="match status" value="1"/>
</dbReference>
<evidence type="ECO:0000256" key="2">
    <source>
        <dbReference type="PIRNR" id="PIRNR037226"/>
    </source>
</evidence>
<name>A0A1B8GIV9_9PEZI</name>
<dbReference type="InterPro" id="IPR036264">
    <property type="entry name" value="Bact_exopeptidase_dim_dom"/>
</dbReference>
<feature type="domain" description="Peptidase M20 dimerisation" evidence="3">
    <location>
        <begin position="219"/>
        <end position="310"/>
    </location>
</feature>
<dbReference type="InterPro" id="IPR011650">
    <property type="entry name" value="Peptidase_M20_dimer"/>
</dbReference>